<dbReference type="OrthoDB" id="2060945at2"/>
<evidence type="ECO:0000313" key="3">
    <source>
        <dbReference type="Proteomes" id="UP000051155"/>
    </source>
</evidence>
<dbReference type="InterPro" id="IPR013830">
    <property type="entry name" value="SGNH_hydro"/>
</dbReference>
<sequence length="200" mass="22926">MYTHYVALGDSITDNRTSYTSKWYHDWLNEWWQPQQTTILGTAGSTVALGHDSMVKRCQQIPADCDILTIYAGINDFGRNQALGQFGDKTVETFYGALEQLFMKCMSAHPDMAIYFISHVHIGTDFFPQKNSFGLLQLDYEEAICRMTQNFGIPHLSLYHNAGFNFFIPTLAEKYSYDTLHPNDLGHYKIAQKIHSYINS</sequence>
<dbReference type="Proteomes" id="UP000051155">
    <property type="component" value="Unassembled WGS sequence"/>
</dbReference>
<feature type="domain" description="SGNH hydrolase-type esterase" evidence="1">
    <location>
        <begin position="7"/>
        <end position="187"/>
    </location>
</feature>
<dbReference type="Pfam" id="PF13472">
    <property type="entry name" value="Lipase_GDSL_2"/>
    <property type="match status" value="1"/>
</dbReference>
<dbReference type="SUPFAM" id="SSF52266">
    <property type="entry name" value="SGNH hydrolase"/>
    <property type="match status" value="1"/>
</dbReference>
<organism evidence="2 3">
    <name type="scientific">Liquorilactobacillus uvarum DSM 19971</name>
    <dbReference type="NCBI Taxonomy" id="1423812"/>
    <lineage>
        <taxon>Bacteria</taxon>
        <taxon>Bacillati</taxon>
        <taxon>Bacillota</taxon>
        <taxon>Bacilli</taxon>
        <taxon>Lactobacillales</taxon>
        <taxon>Lactobacillaceae</taxon>
        <taxon>Liquorilactobacillus</taxon>
    </lineage>
</organism>
<dbReference type="STRING" id="1423812.FD20_GL000653"/>
<dbReference type="PATRIC" id="fig|1423812.3.peg.712"/>
<gene>
    <name evidence="2" type="ORF">FD20_GL000653</name>
</gene>
<reference evidence="2 3" key="1">
    <citation type="journal article" date="2015" name="Genome Announc.">
        <title>Expanding the biotechnology potential of lactobacilli through comparative genomics of 213 strains and associated genera.</title>
        <authorList>
            <person name="Sun Z."/>
            <person name="Harris H.M."/>
            <person name="McCann A."/>
            <person name="Guo C."/>
            <person name="Argimon S."/>
            <person name="Zhang W."/>
            <person name="Yang X."/>
            <person name="Jeffery I.B."/>
            <person name="Cooney J.C."/>
            <person name="Kagawa T.F."/>
            <person name="Liu W."/>
            <person name="Song Y."/>
            <person name="Salvetti E."/>
            <person name="Wrobel A."/>
            <person name="Rasinkangas P."/>
            <person name="Parkhill J."/>
            <person name="Rea M.C."/>
            <person name="O'Sullivan O."/>
            <person name="Ritari J."/>
            <person name="Douillard F.P."/>
            <person name="Paul Ross R."/>
            <person name="Yang R."/>
            <person name="Briner A.E."/>
            <person name="Felis G.E."/>
            <person name="de Vos W.M."/>
            <person name="Barrangou R."/>
            <person name="Klaenhammer T.R."/>
            <person name="Caufield P.W."/>
            <person name="Cui Y."/>
            <person name="Zhang H."/>
            <person name="O'Toole P.W."/>
        </authorList>
    </citation>
    <scope>NUCLEOTIDE SEQUENCE [LARGE SCALE GENOMIC DNA]</scope>
    <source>
        <strain evidence="2 3">DSM 19971</strain>
    </source>
</reference>
<name>A0A0R1PWT5_9LACO</name>
<keyword evidence="3" id="KW-1185">Reference proteome</keyword>
<dbReference type="InterPro" id="IPR036514">
    <property type="entry name" value="SGNH_hydro_sf"/>
</dbReference>
<comment type="caution">
    <text evidence="2">The sequence shown here is derived from an EMBL/GenBank/DDBJ whole genome shotgun (WGS) entry which is preliminary data.</text>
</comment>
<evidence type="ECO:0000259" key="1">
    <source>
        <dbReference type="Pfam" id="PF13472"/>
    </source>
</evidence>
<dbReference type="CDD" id="cd00229">
    <property type="entry name" value="SGNH_hydrolase"/>
    <property type="match status" value="1"/>
</dbReference>
<dbReference type="Gene3D" id="3.40.50.1110">
    <property type="entry name" value="SGNH hydrolase"/>
    <property type="match status" value="1"/>
</dbReference>
<dbReference type="EMBL" id="AZEG01000016">
    <property type="protein sequence ID" value="KRL37053.1"/>
    <property type="molecule type" value="Genomic_DNA"/>
</dbReference>
<evidence type="ECO:0000313" key="2">
    <source>
        <dbReference type="EMBL" id="KRL37053.1"/>
    </source>
</evidence>
<proteinExistence type="predicted"/>
<protein>
    <submittedName>
        <fullName evidence="2">Lysophospholipase L</fullName>
    </submittedName>
</protein>
<dbReference type="RefSeq" id="WP_057737585.1">
    <property type="nucleotide sequence ID" value="NZ_AZEG01000016.1"/>
</dbReference>
<dbReference type="AlphaFoldDB" id="A0A0R1PWT5"/>
<accession>A0A0R1PWT5</accession>